<reference evidence="1 2" key="1">
    <citation type="submission" date="2024-07" db="EMBL/GenBank/DDBJ databases">
        <title>Section-level genome sequencing and comparative genomics of Aspergillus sections Usti and Cavernicolus.</title>
        <authorList>
            <consortium name="Lawrence Berkeley National Laboratory"/>
            <person name="Nybo J.L."/>
            <person name="Vesth T.C."/>
            <person name="Theobald S."/>
            <person name="Frisvad J.C."/>
            <person name="Larsen T.O."/>
            <person name="Kjaerboelling I."/>
            <person name="Rothschild-Mancinelli K."/>
            <person name="Lyhne E.K."/>
            <person name="Kogle M.E."/>
            <person name="Barry K."/>
            <person name="Clum A."/>
            <person name="Na H."/>
            <person name="Ledsgaard L."/>
            <person name="Lin J."/>
            <person name="Lipzen A."/>
            <person name="Kuo A."/>
            <person name="Riley R."/>
            <person name="Mondo S."/>
            <person name="Labutti K."/>
            <person name="Haridas S."/>
            <person name="Pangalinan J."/>
            <person name="Salamov A.A."/>
            <person name="Simmons B.A."/>
            <person name="Magnuson J.K."/>
            <person name="Chen J."/>
            <person name="Drula E."/>
            <person name="Henrissat B."/>
            <person name="Wiebenga A."/>
            <person name="Lubbers R.J."/>
            <person name="Gomes A.C."/>
            <person name="Makela M.R."/>
            <person name="Stajich J."/>
            <person name="Grigoriev I.V."/>
            <person name="Mortensen U.H."/>
            <person name="De Vries R.P."/>
            <person name="Baker S.E."/>
            <person name="Andersen M.R."/>
        </authorList>
    </citation>
    <scope>NUCLEOTIDE SEQUENCE [LARGE SCALE GENOMIC DNA]</scope>
    <source>
        <strain evidence="1 2">CBS 588.65</strain>
    </source>
</reference>
<sequence>MRALSAVENLSVGDHKYSMRKYAPASMPMPIICAATTKRIELVGLQLAASLWGEDM</sequence>
<protein>
    <submittedName>
        <fullName evidence="1">Uncharacterized protein</fullName>
    </submittedName>
</protein>
<gene>
    <name evidence="1" type="ORF">BJX63DRAFT_392287</name>
</gene>
<evidence type="ECO:0000313" key="2">
    <source>
        <dbReference type="Proteomes" id="UP001610334"/>
    </source>
</evidence>
<keyword evidence="2" id="KW-1185">Reference proteome</keyword>
<dbReference type="EMBL" id="JBFXLT010000033">
    <property type="protein sequence ID" value="KAL2814458.1"/>
    <property type="molecule type" value="Genomic_DNA"/>
</dbReference>
<organism evidence="1 2">
    <name type="scientific">Aspergillus granulosus</name>
    <dbReference type="NCBI Taxonomy" id="176169"/>
    <lineage>
        <taxon>Eukaryota</taxon>
        <taxon>Fungi</taxon>
        <taxon>Dikarya</taxon>
        <taxon>Ascomycota</taxon>
        <taxon>Pezizomycotina</taxon>
        <taxon>Eurotiomycetes</taxon>
        <taxon>Eurotiomycetidae</taxon>
        <taxon>Eurotiales</taxon>
        <taxon>Aspergillaceae</taxon>
        <taxon>Aspergillus</taxon>
        <taxon>Aspergillus subgen. Nidulantes</taxon>
    </lineage>
</organism>
<name>A0ABR4HG47_9EURO</name>
<evidence type="ECO:0000313" key="1">
    <source>
        <dbReference type="EMBL" id="KAL2814458.1"/>
    </source>
</evidence>
<dbReference type="Proteomes" id="UP001610334">
    <property type="component" value="Unassembled WGS sequence"/>
</dbReference>
<comment type="caution">
    <text evidence="1">The sequence shown here is derived from an EMBL/GenBank/DDBJ whole genome shotgun (WGS) entry which is preliminary data.</text>
</comment>
<accession>A0ABR4HG47</accession>
<proteinExistence type="predicted"/>